<protein>
    <submittedName>
        <fullName evidence="1">LIPOPROTEIN</fullName>
    </submittedName>
</protein>
<dbReference type="HOGENOM" id="CLU_1592767_0_0_14"/>
<proteinExistence type="predicted"/>
<keyword evidence="1" id="KW-0449">Lipoprotein</keyword>
<name>Q98PW4_MYCPU</name>
<organism evidence="2">
    <name type="scientific">Mycoplasmopsis pulmonis (strain UAB CTIP)</name>
    <name type="common">Mycoplasma pulmonis</name>
    <dbReference type="NCBI Taxonomy" id="272635"/>
    <lineage>
        <taxon>Bacteria</taxon>
        <taxon>Bacillati</taxon>
        <taxon>Mycoplasmatota</taxon>
        <taxon>Mycoplasmoidales</taxon>
        <taxon>Metamycoplasmataceae</taxon>
        <taxon>Mycoplasmopsis</taxon>
    </lineage>
</organism>
<dbReference type="PIR" id="E90587">
    <property type="entry name" value="E90587"/>
</dbReference>
<dbReference type="STRING" id="272635.gene:17577212"/>
<dbReference type="EMBL" id="AL445565">
    <property type="protein sequence ID" value="CAC13778.1"/>
    <property type="molecule type" value="Genomic_DNA"/>
</dbReference>
<evidence type="ECO:0000313" key="1">
    <source>
        <dbReference type="EMBL" id="CAC13778.1"/>
    </source>
</evidence>
<gene>
    <name evidence="1" type="ordered locus">MYPU_6050</name>
</gene>
<dbReference type="BioCyc" id="MPUL272635:G1GT6-615-MONOMER"/>
<dbReference type="AlphaFoldDB" id="Q98PW4"/>
<reference evidence="1 2" key="1">
    <citation type="journal article" date="2001" name="Nucleic Acids Res.">
        <title>The complete genome sequence of the murine respiratory pathogen Mycoplasma pulmonis.</title>
        <authorList>
            <person name="Chambaud I."/>
            <person name="Heilig R."/>
            <person name="Ferris S."/>
            <person name="Barbe V."/>
            <person name="Samson D."/>
            <person name="Galisson F."/>
            <person name="Moszer I."/>
            <person name="Dybvig K."/>
            <person name="Wroblewski H."/>
            <person name="Viari A."/>
            <person name="Rocha E.P.C."/>
            <person name="Blanchard A."/>
        </authorList>
    </citation>
    <scope>NUCLEOTIDE SEQUENCE [LARGE SCALE GENOMIC DNA]</scope>
    <source>
        <strain evidence="1 2">UAB CTIP</strain>
    </source>
</reference>
<dbReference type="Proteomes" id="UP000000528">
    <property type="component" value="Chromosome"/>
</dbReference>
<dbReference type="PROSITE" id="PS51257">
    <property type="entry name" value="PROKAR_LIPOPROTEIN"/>
    <property type="match status" value="1"/>
</dbReference>
<keyword evidence="2" id="KW-1185">Reference proteome</keyword>
<sequence length="167" mass="19775">MKKKLISVFWILLLSIFFVSCSPMQNELKVVFPNSLRGVVDFNSIKTHRVLNVQYQIKANEEQRKKIIEQIKEKNHLFSQSQANLFVKRNFIISTILKNPHGDHFHPVNLFNIFDPSIYGPFAIQLDLFEDNTYFKIKESQVELRLKFVSLNKNSSYSYNWRDFLAK</sequence>
<accession>Q98PW4</accession>
<dbReference type="KEGG" id="mpu:MYPU_6050"/>
<evidence type="ECO:0000313" key="2">
    <source>
        <dbReference type="Proteomes" id="UP000000528"/>
    </source>
</evidence>
<dbReference type="RefSeq" id="WP_010925406.1">
    <property type="nucleotide sequence ID" value="NC_002771.1"/>
</dbReference>